<name>A0A1N7AND1_9BACT</name>
<dbReference type="InterPro" id="IPR006342">
    <property type="entry name" value="FkbM_mtfrase"/>
</dbReference>
<dbReference type="Gene3D" id="3.40.50.150">
    <property type="entry name" value="Vaccinia Virus protein VP39"/>
    <property type="match status" value="1"/>
</dbReference>
<dbReference type="GO" id="GO:0032259">
    <property type="term" value="P:methylation"/>
    <property type="evidence" value="ECO:0007669"/>
    <property type="project" value="UniProtKB-KW"/>
</dbReference>
<reference evidence="3" key="1">
    <citation type="submission" date="2017-01" db="EMBL/GenBank/DDBJ databases">
        <authorList>
            <person name="Varghese N."/>
            <person name="Submissions S."/>
        </authorList>
    </citation>
    <scope>NUCLEOTIDE SEQUENCE [LARGE SCALE GENOMIC DNA]</scope>
    <source>
        <strain evidence="3">DM9</strain>
    </source>
</reference>
<dbReference type="Pfam" id="PF05050">
    <property type="entry name" value="Methyltransf_21"/>
    <property type="match status" value="1"/>
</dbReference>
<keyword evidence="2" id="KW-0808">Transferase</keyword>
<evidence type="ECO:0000313" key="3">
    <source>
        <dbReference type="Proteomes" id="UP000185924"/>
    </source>
</evidence>
<dbReference type="InterPro" id="IPR029063">
    <property type="entry name" value="SAM-dependent_MTases_sf"/>
</dbReference>
<dbReference type="NCBIfam" id="TIGR01444">
    <property type="entry name" value="fkbM_fam"/>
    <property type="match status" value="1"/>
</dbReference>
<evidence type="ECO:0000313" key="2">
    <source>
        <dbReference type="EMBL" id="SIR40687.1"/>
    </source>
</evidence>
<keyword evidence="3" id="KW-1185">Reference proteome</keyword>
<evidence type="ECO:0000259" key="1">
    <source>
        <dbReference type="Pfam" id="PF05050"/>
    </source>
</evidence>
<dbReference type="PANTHER" id="PTHR34203:SF15">
    <property type="entry name" value="SLL1173 PROTEIN"/>
    <property type="match status" value="1"/>
</dbReference>
<dbReference type="SUPFAM" id="SSF53335">
    <property type="entry name" value="S-adenosyl-L-methionine-dependent methyltransferases"/>
    <property type="match status" value="1"/>
</dbReference>
<dbReference type="CDD" id="cd02440">
    <property type="entry name" value="AdoMet_MTases"/>
    <property type="match status" value="1"/>
</dbReference>
<dbReference type="GO" id="GO:0008168">
    <property type="term" value="F:methyltransferase activity"/>
    <property type="evidence" value="ECO:0007669"/>
    <property type="project" value="UniProtKB-KW"/>
</dbReference>
<gene>
    <name evidence="2" type="ORF">SAMN05421545_3460</name>
</gene>
<feature type="domain" description="Methyltransferase FkbM" evidence="1">
    <location>
        <begin position="89"/>
        <end position="243"/>
    </location>
</feature>
<dbReference type="InterPro" id="IPR052514">
    <property type="entry name" value="SAM-dependent_MTase"/>
</dbReference>
<sequence length="277" mass="31929">MLTLFRLWKLALSRQNMHLAGRLCTFLTLLRIHIQAKLDNRPDGLIQIQFEGYTMVSYSYVTIIELYIEIFIKQAYRFETTIARPIIIDCGANMGMSLLYFKRLYPQCEVWAYEANPDAFTLLQLNVALNKLEGIHLFNYVLSDTDEEVDFYIPTTRAGLNGSLDPTIAKGMKQRLKGYRLSGLMPFNIEIDFVKIDTEGAEFNILAELSESGRLNDIKQYVVELHASSENIQLQYNRLLNFFGSSYIHTSVSDQYTKGYPHVIKFCRKDLLAGPYL</sequence>
<organism evidence="2 3">
    <name type="scientific">Pontibacter lucknowensis</name>
    <dbReference type="NCBI Taxonomy" id="1077936"/>
    <lineage>
        <taxon>Bacteria</taxon>
        <taxon>Pseudomonadati</taxon>
        <taxon>Bacteroidota</taxon>
        <taxon>Cytophagia</taxon>
        <taxon>Cytophagales</taxon>
        <taxon>Hymenobacteraceae</taxon>
        <taxon>Pontibacter</taxon>
    </lineage>
</organism>
<dbReference type="AlphaFoldDB" id="A0A1N7AND1"/>
<dbReference type="PANTHER" id="PTHR34203">
    <property type="entry name" value="METHYLTRANSFERASE, FKBM FAMILY PROTEIN"/>
    <property type="match status" value="1"/>
</dbReference>
<dbReference type="Proteomes" id="UP000185924">
    <property type="component" value="Unassembled WGS sequence"/>
</dbReference>
<accession>A0A1N7AND1</accession>
<proteinExistence type="predicted"/>
<dbReference type="EMBL" id="FTNM01000006">
    <property type="protein sequence ID" value="SIR40687.1"/>
    <property type="molecule type" value="Genomic_DNA"/>
</dbReference>
<protein>
    <submittedName>
        <fullName evidence="2">Methyltransferase, FkbM family</fullName>
    </submittedName>
</protein>
<dbReference type="STRING" id="1077936.SAMN05421545_3460"/>
<keyword evidence="2" id="KW-0489">Methyltransferase</keyword>